<comment type="caution">
    <text evidence="5">The sequence shown here is derived from an EMBL/GenBank/DDBJ whole genome shotgun (WGS) entry which is preliminary data.</text>
</comment>
<dbReference type="PRINTS" id="PR00035">
    <property type="entry name" value="HTHGNTR"/>
</dbReference>
<organism evidence="5 6">
    <name type="scientific">Streptococcus moroccensis</name>
    <dbReference type="NCBI Taxonomy" id="1451356"/>
    <lineage>
        <taxon>Bacteria</taxon>
        <taxon>Bacillati</taxon>
        <taxon>Bacillota</taxon>
        <taxon>Bacilli</taxon>
        <taxon>Lactobacillales</taxon>
        <taxon>Streptococcaceae</taxon>
        <taxon>Streptococcus</taxon>
    </lineage>
</organism>
<dbReference type="RefSeq" id="WP_307122011.1">
    <property type="nucleotide sequence ID" value="NZ_JAUSTM010000012.1"/>
</dbReference>
<dbReference type="PANTHER" id="PTHR44846">
    <property type="entry name" value="MANNOSYL-D-GLYCERATE TRANSPORT/METABOLISM SYSTEM REPRESSOR MNGR-RELATED"/>
    <property type="match status" value="1"/>
</dbReference>
<gene>
    <name evidence="5" type="ORF">J2S23_001392</name>
</gene>
<dbReference type="SUPFAM" id="SSF46785">
    <property type="entry name" value="Winged helix' DNA-binding domain"/>
    <property type="match status" value="1"/>
</dbReference>
<dbReference type="Pfam" id="PF07702">
    <property type="entry name" value="UTRA"/>
    <property type="match status" value="1"/>
</dbReference>
<dbReference type="InterPro" id="IPR036390">
    <property type="entry name" value="WH_DNA-bd_sf"/>
</dbReference>
<dbReference type="InterPro" id="IPR028978">
    <property type="entry name" value="Chorismate_lyase_/UTRA_dom_sf"/>
</dbReference>
<dbReference type="PROSITE" id="PS50949">
    <property type="entry name" value="HTH_GNTR"/>
    <property type="match status" value="1"/>
</dbReference>
<dbReference type="SMART" id="SM00866">
    <property type="entry name" value="UTRA"/>
    <property type="match status" value="1"/>
</dbReference>
<dbReference type="Pfam" id="PF00392">
    <property type="entry name" value="GntR"/>
    <property type="match status" value="1"/>
</dbReference>
<evidence type="ECO:0000256" key="3">
    <source>
        <dbReference type="ARBA" id="ARBA00023163"/>
    </source>
</evidence>
<evidence type="ECO:0000313" key="5">
    <source>
        <dbReference type="EMBL" id="MDQ0222834.1"/>
    </source>
</evidence>
<dbReference type="InterPro" id="IPR001034">
    <property type="entry name" value="DeoR_HTH"/>
</dbReference>
<dbReference type="InterPro" id="IPR050679">
    <property type="entry name" value="Bact_HTH_transcr_reg"/>
</dbReference>
<evidence type="ECO:0000259" key="4">
    <source>
        <dbReference type="PROSITE" id="PS50949"/>
    </source>
</evidence>
<sequence>MIELKPLYLQLSEQLIQTVKQMDSSQKFLSEREICRQYDVSRTTVRAALDYLEGQGYISRHHGKGTFTSDAWQDRPKLSMGYSFTEQMQAIDKVPSSKILGFGQIVPDSFVAEELHLKQGEPVWYLNRLRLADKRPMMLEITYLPSHLFPDLSSYNLEEHSLYDLFETVYDQYILFADEVFTADLLSPEQASHLNATEGDACLSLTRKSYNQDRVIVEYTSSVARHDCFYYQVRHYRNQ</sequence>
<evidence type="ECO:0000256" key="1">
    <source>
        <dbReference type="ARBA" id="ARBA00023015"/>
    </source>
</evidence>
<protein>
    <submittedName>
        <fullName evidence="5">GntR family transcriptional regulator</fullName>
    </submittedName>
</protein>
<name>A0ABT9YS55_9STRE</name>
<dbReference type="Gene3D" id="1.10.10.10">
    <property type="entry name" value="Winged helix-like DNA-binding domain superfamily/Winged helix DNA-binding domain"/>
    <property type="match status" value="1"/>
</dbReference>
<dbReference type="PANTHER" id="PTHR44846:SF1">
    <property type="entry name" value="MANNOSYL-D-GLYCERATE TRANSPORT_METABOLISM SYSTEM REPRESSOR MNGR-RELATED"/>
    <property type="match status" value="1"/>
</dbReference>
<accession>A0ABT9YS55</accession>
<dbReference type="InterPro" id="IPR000524">
    <property type="entry name" value="Tscrpt_reg_HTH_GntR"/>
</dbReference>
<dbReference type="SMART" id="SM00345">
    <property type="entry name" value="HTH_GNTR"/>
    <property type="match status" value="1"/>
</dbReference>
<reference evidence="5 6" key="1">
    <citation type="submission" date="2023-07" db="EMBL/GenBank/DDBJ databases">
        <title>Genomic Encyclopedia of Type Strains, Phase IV (KMG-IV): sequencing the most valuable type-strain genomes for metagenomic binning, comparative biology and taxonomic classification.</title>
        <authorList>
            <person name="Goeker M."/>
        </authorList>
    </citation>
    <scope>NUCLEOTIDE SEQUENCE [LARGE SCALE GENOMIC DNA]</scope>
    <source>
        <strain evidence="5 6">DSM 105143</strain>
    </source>
</reference>
<keyword evidence="2" id="KW-0238">DNA-binding</keyword>
<keyword evidence="6" id="KW-1185">Reference proteome</keyword>
<dbReference type="Proteomes" id="UP001223079">
    <property type="component" value="Unassembled WGS sequence"/>
</dbReference>
<dbReference type="EMBL" id="JAUSTM010000012">
    <property type="protein sequence ID" value="MDQ0222834.1"/>
    <property type="molecule type" value="Genomic_DNA"/>
</dbReference>
<proteinExistence type="predicted"/>
<dbReference type="InterPro" id="IPR036388">
    <property type="entry name" value="WH-like_DNA-bd_sf"/>
</dbReference>
<dbReference type="Gene3D" id="3.40.1410.10">
    <property type="entry name" value="Chorismate lyase-like"/>
    <property type="match status" value="1"/>
</dbReference>
<keyword evidence="1" id="KW-0805">Transcription regulation</keyword>
<evidence type="ECO:0000256" key="2">
    <source>
        <dbReference type="ARBA" id="ARBA00023125"/>
    </source>
</evidence>
<dbReference type="SMART" id="SM00420">
    <property type="entry name" value="HTH_DEOR"/>
    <property type="match status" value="1"/>
</dbReference>
<evidence type="ECO:0000313" key="6">
    <source>
        <dbReference type="Proteomes" id="UP001223079"/>
    </source>
</evidence>
<dbReference type="InterPro" id="IPR011663">
    <property type="entry name" value="UTRA"/>
</dbReference>
<feature type="domain" description="HTH gntR-type" evidence="4">
    <location>
        <begin position="5"/>
        <end position="71"/>
    </location>
</feature>
<dbReference type="SUPFAM" id="SSF64288">
    <property type="entry name" value="Chorismate lyase-like"/>
    <property type="match status" value="1"/>
</dbReference>
<dbReference type="CDD" id="cd07377">
    <property type="entry name" value="WHTH_GntR"/>
    <property type="match status" value="1"/>
</dbReference>
<keyword evidence="3" id="KW-0804">Transcription</keyword>